<dbReference type="SUPFAM" id="SSF56801">
    <property type="entry name" value="Acetyl-CoA synthetase-like"/>
    <property type="match status" value="1"/>
</dbReference>
<evidence type="ECO:0000259" key="1">
    <source>
        <dbReference type="Pfam" id="PF00501"/>
    </source>
</evidence>
<dbReference type="RefSeq" id="WP_319835157.1">
    <property type="nucleotide sequence ID" value="NZ_JAXAFO010000096.1"/>
</dbReference>
<accession>A0ABU4S342</accession>
<dbReference type="InterPro" id="IPR000873">
    <property type="entry name" value="AMP-dep_synth/lig_dom"/>
</dbReference>
<reference evidence="2 3" key="1">
    <citation type="submission" date="2023-11" db="EMBL/GenBank/DDBJ databases">
        <title>Gilvimarinus fulvus sp. nov., isolated from the surface of Kelp.</title>
        <authorList>
            <person name="Sun Y.Y."/>
            <person name="Gong Y."/>
            <person name="Du Z.J."/>
        </authorList>
    </citation>
    <scope>NUCLEOTIDE SEQUENCE [LARGE SCALE GENOMIC DNA]</scope>
    <source>
        <strain evidence="2 3">SDUM040013</strain>
    </source>
</reference>
<dbReference type="Gene3D" id="2.30.38.10">
    <property type="entry name" value="Luciferase, Domain 3"/>
    <property type="match status" value="1"/>
</dbReference>
<feature type="domain" description="AMP-dependent synthetase/ligase" evidence="1">
    <location>
        <begin position="2"/>
        <end position="317"/>
    </location>
</feature>
<comment type="caution">
    <text evidence="2">The sequence shown here is derived from an EMBL/GenBank/DDBJ whole genome shotgun (WGS) entry which is preliminary data.</text>
</comment>
<evidence type="ECO:0000313" key="3">
    <source>
        <dbReference type="Proteomes" id="UP001273505"/>
    </source>
</evidence>
<organism evidence="2 3">
    <name type="scientific">Gilvimarinus gilvus</name>
    <dbReference type="NCBI Taxonomy" id="3058038"/>
    <lineage>
        <taxon>Bacteria</taxon>
        <taxon>Pseudomonadati</taxon>
        <taxon>Pseudomonadota</taxon>
        <taxon>Gammaproteobacteria</taxon>
        <taxon>Cellvibrionales</taxon>
        <taxon>Cellvibrionaceae</taxon>
        <taxon>Gilvimarinus</taxon>
    </lineage>
</organism>
<evidence type="ECO:0000313" key="2">
    <source>
        <dbReference type="EMBL" id="MDX6851592.1"/>
    </source>
</evidence>
<dbReference type="InterPro" id="IPR020459">
    <property type="entry name" value="AMP-binding"/>
</dbReference>
<sequence length="371" mass="41399">ERGVEPDTLVGLCVERSVEMVIGLLGIIKAGGAYVPIDPDYPSSRIAYMLQDASLGTVLTHSSLLERTGISQSQALLFDDESVQDRLAGQSTRNLPVQGLGLTSSHLAYVIYTSGSTGTPKGVMVEHSPLHNRIRWMQDEYCLCNVDTVLQKTPFSFDVSVWEFFWPLAQGAKLLVARPGGHKDPDYLCDLIVKEGVTRLHFVPSMLKVILDSNRWEECHSVRHVYCSGEALPSAVVNQFYKASNKSELFNLYGPTEAAIDVSHWHCRRHLGREKVLIGRPISNIKLYVLDEQRLLVPHGCPGELYIGGAGLARGYLNREDLTSQVFTSNPYREADDGADARLYKTGDLVRWTDQGELEYLGRLDHQVKIR</sequence>
<name>A0ABU4S342_9GAMM</name>
<protein>
    <submittedName>
        <fullName evidence="2">Amino acid adenylation domain-containing protein</fullName>
    </submittedName>
</protein>
<dbReference type="Gene3D" id="3.40.50.980">
    <property type="match status" value="2"/>
</dbReference>
<dbReference type="PANTHER" id="PTHR45527:SF14">
    <property type="entry name" value="PLIPASTATIN SYNTHASE SUBUNIT B"/>
    <property type="match status" value="1"/>
</dbReference>
<dbReference type="NCBIfam" id="TIGR01733">
    <property type="entry name" value="AA-adenyl-dom"/>
    <property type="match status" value="1"/>
</dbReference>
<dbReference type="PRINTS" id="PR00154">
    <property type="entry name" value="AMPBINDING"/>
</dbReference>
<dbReference type="InterPro" id="IPR020845">
    <property type="entry name" value="AMP-binding_CS"/>
</dbReference>
<keyword evidence="3" id="KW-1185">Reference proteome</keyword>
<gene>
    <name evidence="2" type="ORF">SCD92_19675</name>
</gene>
<dbReference type="InterPro" id="IPR010071">
    <property type="entry name" value="AA_adenyl_dom"/>
</dbReference>
<dbReference type="Pfam" id="PF00501">
    <property type="entry name" value="AMP-binding"/>
    <property type="match status" value="1"/>
</dbReference>
<feature type="non-terminal residue" evidence="2">
    <location>
        <position position="1"/>
    </location>
</feature>
<dbReference type="PROSITE" id="PS00455">
    <property type="entry name" value="AMP_BINDING"/>
    <property type="match status" value="1"/>
</dbReference>
<dbReference type="PANTHER" id="PTHR45527">
    <property type="entry name" value="NONRIBOSOMAL PEPTIDE SYNTHETASE"/>
    <property type="match status" value="1"/>
</dbReference>
<proteinExistence type="predicted"/>
<dbReference type="Proteomes" id="UP001273505">
    <property type="component" value="Unassembled WGS sequence"/>
</dbReference>
<feature type="non-terminal residue" evidence="2">
    <location>
        <position position="371"/>
    </location>
</feature>
<dbReference type="EMBL" id="JAXAFO010000096">
    <property type="protein sequence ID" value="MDX6851592.1"/>
    <property type="molecule type" value="Genomic_DNA"/>
</dbReference>